<dbReference type="STRING" id="3818.A0A444YRA7"/>
<evidence type="ECO:0000256" key="3">
    <source>
        <dbReference type="ARBA" id="ARBA00012257"/>
    </source>
</evidence>
<name>A0A444YRA7_ARAHY</name>
<feature type="domain" description="Oxo-4-hydroxy-4-carboxy-5-ureidoimidazoline decarboxylase" evidence="7">
    <location>
        <begin position="31"/>
        <end position="161"/>
    </location>
</feature>
<evidence type="ECO:0000256" key="2">
    <source>
        <dbReference type="ARBA" id="ARBA00004754"/>
    </source>
</evidence>
<proteinExistence type="predicted"/>
<gene>
    <name evidence="8" type="ORF">Ahy_B06g084178</name>
</gene>
<organism evidence="8 9">
    <name type="scientific">Arachis hypogaea</name>
    <name type="common">Peanut</name>
    <dbReference type="NCBI Taxonomy" id="3818"/>
    <lineage>
        <taxon>Eukaryota</taxon>
        <taxon>Viridiplantae</taxon>
        <taxon>Streptophyta</taxon>
        <taxon>Embryophyta</taxon>
        <taxon>Tracheophyta</taxon>
        <taxon>Spermatophyta</taxon>
        <taxon>Magnoliopsida</taxon>
        <taxon>eudicotyledons</taxon>
        <taxon>Gunneridae</taxon>
        <taxon>Pentapetalae</taxon>
        <taxon>rosids</taxon>
        <taxon>fabids</taxon>
        <taxon>Fabales</taxon>
        <taxon>Fabaceae</taxon>
        <taxon>Papilionoideae</taxon>
        <taxon>50 kb inversion clade</taxon>
        <taxon>dalbergioids sensu lato</taxon>
        <taxon>Dalbergieae</taxon>
        <taxon>Pterocarpus clade</taxon>
        <taxon>Arachis</taxon>
    </lineage>
</organism>
<dbReference type="GO" id="GO:0051997">
    <property type="term" value="F:2-oxo-4-hydroxy-4-carboxy-5-ureidoimidazoline decarboxylase activity"/>
    <property type="evidence" value="ECO:0007669"/>
    <property type="project" value="UniProtKB-EC"/>
</dbReference>
<dbReference type="Proteomes" id="UP000289738">
    <property type="component" value="Chromosome B06"/>
</dbReference>
<comment type="caution">
    <text evidence="8">The sequence shown here is derived from an EMBL/GenBank/DDBJ whole genome shotgun (WGS) entry which is preliminary data.</text>
</comment>
<dbReference type="AlphaFoldDB" id="A0A444YRA7"/>
<evidence type="ECO:0000259" key="7">
    <source>
        <dbReference type="Pfam" id="PF09349"/>
    </source>
</evidence>
<dbReference type="EC" id="4.1.1.97" evidence="3"/>
<dbReference type="Gene3D" id="1.10.3330.10">
    <property type="entry name" value="Oxo-4-hydroxy-4-carboxy-5-ureidoimidazoline decarboxylase"/>
    <property type="match status" value="1"/>
</dbReference>
<dbReference type="GO" id="GO:0005777">
    <property type="term" value="C:peroxisome"/>
    <property type="evidence" value="ECO:0007669"/>
    <property type="project" value="TreeGrafter"/>
</dbReference>
<dbReference type="PANTHER" id="PTHR43466">
    <property type="entry name" value="2-OXO-4-HYDROXY-4-CARBOXY-5-UREIDOIMIDAZOLINE DECARBOXYLASE-RELATED"/>
    <property type="match status" value="1"/>
</dbReference>
<dbReference type="SUPFAM" id="SSF158694">
    <property type="entry name" value="UraD-Like"/>
    <property type="match status" value="1"/>
</dbReference>
<keyword evidence="9" id="KW-1185">Reference proteome</keyword>
<dbReference type="Pfam" id="PF09349">
    <property type="entry name" value="OHCU_decarbox"/>
    <property type="match status" value="1"/>
</dbReference>
<keyword evidence="5" id="KW-0210">Decarboxylase</keyword>
<dbReference type="GO" id="GO:0019628">
    <property type="term" value="P:urate catabolic process"/>
    <property type="evidence" value="ECO:0007669"/>
    <property type="project" value="TreeGrafter"/>
</dbReference>
<evidence type="ECO:0000313" key="9">
    <source>
        <dbReference type="Proteomes" id="UP000289738"/>
    </source>
</evidence>
<comment type="pathway">
    <text evidence="2">Purine metabolism; urate degradation; (S)-allantoin from urate: step 3/3.</text>
</comment>
<dbReference type="InterPro" id="IPR036778">
    <property type="entry name" value="OHCU_decarboxylase_sf"/>
</dbReference>
<dbReference type="PANTHER" id="PTHR43466:SF1">
    <property type="entry name" value="2-OXO-4-HYDROXY-4-CARBOXY-5-UREIDOIMIDAZOLINE DECARBOXYLASE-RELATED"/>
    <property type="match status" value="1"/>
</dbReference>
<evidence type="ECO:0000256" key="6">
    <source>
        <dbReference type="ARBA" id="ARBA00023239"/>
    </source>
</evidence>
<evidence type="ECO:0000256" key="1">
    <source>
        <dbReference type="ARBA" id="ARBA00001163"/>
    </source>
</evidence>
<dbReference type="InterPro" id="IPR018020">
    <property type="entry name" value="OHCU_decarboxylase"/>
</dbReference>
<protein>
    <recommendedName>
        <fullName evidence="3">2-oxo-4-hydroxy-4-carboxy-5-ureidoimidazoline decarboxylase</fullName>
        <ecNumber evidence="3">4.1.1.97</ecNumber>
    </recommendedName>
</protein>
<keyword evidence="4" id="KW-0659">Purine metabolism</keyword>
<evidence type="ECO:0000256" key="5">
    <source>
        <dbReference type="ARBA" id="ARBA00022793"/>
    </source>
</evidence>
<accession>A0A444YRA7</accession>
<dbReference type="GO" id="GO:0006144">
    <property type="term" value="P:purine nucleobase metabolic process"/>
    <property type="evidence" value="ECO:0007669"/>
    <property type="project" value="UniProtKB-KW"/>
</dbReference>
<evidence type="ECO:0000256" key="4">
    <source>
        <dbReference type="ARBA" id="ARBA00022631"/>
    </source>
</evidence>
<comment type="catalytic activity">
    <reaction evidence="1">
        <text>5-hydroxy-2-oxo-4-ureido-2,5-dihydro-1H-imidazole-5-carboxylate + H(+) = (S)-allantoin + CO2</text>
        <dbReference type="Rhea" id="RHEA:26301"/>
        <dbReference type="ChEBI" id="CHEBI:15378"/>
        <dbReference type="ChEBI" id="CHEBI:15678"/>
        <dbReference type="ChEBI" id="CHEBI:16526"/>
        <dbReference type="ChEBI" id="CHEBI:58639"/>
        <dbReference type="EC" id="4.1.1.97"/>
    </reaction>
</comment>
<keyword evidence="6" id="KW-0456">Lyase</keyword>
<dbReference type="EMBL" id="SDMP01000016">
    <property type="protein sequence ID" value="RYR04455.1"/>
    <property type="molecule type" value="Genomic_DNA"/>
</dbReference>
<evidence type="ECO:0000313" key="8">
    <source>
        <dbReference type="EMBL" id="RYR04455.1"/>
    </source>
</evidence>
<dbReference type="OrthoDB" id="10265230at2759"/>
<sequence length="225" mass="26018">MAILSEHGDTSLPHVSQSCSKSSNWIAMEENEFLECCGSIKFAKEMASASPFSSLQHALDVASDVWFNKINIHSWLVALNAHTNISEEAPFYREASPTIMDSTLKEIYALSMQYLVRFGFPYFKKDSDWDTDVILMDLKMSVKNKPAYEFHWACRKQFNIIERHIAKFFQKRGYVRSTTESPIIQAAVKEFDLNKKPYPIDDLDPIARDNARQFCEIWCPGEYYI</sequence>
<reference evidence="8 9" key="1">
    <citation type="submission" date="2019-01" db="EMBL/GenBank/DDBJ databases">
        <title>Sequencing of cultivated peanut Arachis hypogaea provides insights into genome evolution and oil improvement.</title>
        <authorList>
            <person name="Chen X."/>
        </authorList>
    </citation>
    <scope>NUCLEOTIDE SEQUENCE [LARGE SCALE GENOMIC DNA]</scope>
    <source>
        <strain evidence="9">cv. Fuhuasheng</strain>
        <tissue evidence="8">Leaves</tissue>
    </source>
</reference>